<dbReference type="PROSITE" id="PS52050">
    <property type="entry name" value="WYL"/>
    <property type="match status" value="1"/>
</dbReference>
<keyword evidence="5" id="KW-1185">Reference proteome</keyword>
<dbReference type="AlphaFoldDB" id="F2J3X1"/>
<reference evidence="4 5" key="1">
    <citation type="journal article" date="2011" name="J. Bacteriol.">
        <title>Complete genome sequence of Polymorphum gilvum SL003B-26A1T, a crude oil-degrading bacterium from oil-polluted saline soil.</title>
        <authorList>
            <person name="Li S.G."/>
            <person name="Tang Y.Q."/>
            <person name="Nie Y."/>
            <person name="Cai M."/>
            <person name="Wu X.L."/>
        </authorList>
    </citation>
    <scope>NUCLEOTIDE SEQUENCE [LARGE SCALE GENOMIC DNA]</scope>
    <source>
        <strain evidence="5">LMG 25793 / CGMCC 1.9160 / SL003B-26A1</strain>
    </source>
</reference>
<gene>
    <name evidence="4" type="ordered locus">SL003B_0520</name>
</gene>
<dbReference type="eggNOG" id="COG2378">
    <property type="taxonomic scope" value="Bacteria"/>
</dbReference>
<organism evidence="4 5">
    <name type="scientific">Polymorphum gilvum (strain LMG 25793 / CGMCC 1.9160 / SL003B-26A1)</name>
    <dbReference type="NCBI Taxonomy" id="991905"/>
    <lineage>
        <taxon>Bacteria</taxon>
        <taxon>Pseudomonadati</taxon>
        <taxon>Pseudomonadota</taxon>
        <taxon>Alphaproteobacteria</taxon>
        <taxon>Rhodobacterales</taxon>
        <taxon>Paracoccaceae</taxon>
        <taxon>Polymorphum</taxon>
    </lineage>
</organism>
<dbReference type="EMBL" id="CP002568">
    <property type="protein sequence ID" value="ADZ68953.1"/>
    <property type="molecule type" value="Genomic_DNA"/>
</dbReference>
<evidence type="ECO:0000313" key="4">
    <source>
        <dbReference type="EMBL" id="ADZ68953.1"/>
    </source>
</evidence>
<dbReference type="Pfam" id="PF13280">
    <property type="entry name" value="WYL"/>
    <property type="match status" value="1"/>
</dbReference>
<dbReference type="InterPro" id="IPR026881">
    <property type="entry name" value="WYL_dom"/>
</dbReference>
<dbReference type="PANTHER" id="PTHR34580">
    <property type="match status" value="1"/>
</dbReference>
<dbReference type="InterPro" id="IPR051534">
    <property type="entry name" value="CBASS_pafABC_assoc_protein"/>
</dbReference>
<name>F2J3X1_POLGS</name>
<proteinExistence type="predicted"/>
<dbReference type="Pfam" id="PF26107">
    <property type="entry name" value="BrxR_CTD"/>
    <property type="match status" value="1"/>
</dbReference>
<sequence length="290" mass="33046">MASQHMLGLRWGVEQRLEFVETRLFWEGFVNRSDLIDTFGISVQQASTDLNRYLALAPDNMIYDKSAKSYVRRETYAPKFFKPSADQFLAQLRSLAEGTLQPDHVWSMGTTPVEVATTPARGIDVMVLRDIITAVRAKDALEIEYQSMAKPEPLWRWIEPHAIGFDGFRWHVRAYCANDSMFKDFVISRIIAVGERRSASVCAQDDLDWQQTVTLTIGPHPKLTSGQKRIIELDYGMSRGVAEIQVKRAFLYYTLKRLGLDVDPSTRRPQDQQIVLLSMSPPLDGARTDD</sequence>
<accession>F2J3X1</accession>
<dbReference type="PATRIC" id="fig|991905.3.peg.533"/>
<dbReference type="HOGENOM" id="CLU_054168_2_0_5"/>
<evidence type="ECO:0000313" key="5">
    <source>
        <dbReference type="Proteomes" id="UP000008130"/>
    </source>
</evidence>
<dbReference type="InterPro" id="IPR016634">
    <property type="entry name" value="CapW-like"/>
</dbReference>
<dbReference type="InterPro" id="IPR059019">
    <property type="entry name" value="WHD_CapW"/>
</dbReference>
<dbReference type="Proteomes" id="UP000008130">
    <property type="component" value="Chromosome"/>
</dbReference>
<dbReference type="KEGG" id="pgv:SL003B_0520"/>
<dbReference type="Pfam" id="PF26109">
    <property type="entry name" value="WHD_BrxR"/>
    <property type="match status" value="1"/>
</dbReference>
<feature type="domain" description="DNA-binding transcriptional repressor CapW C-terminal dimerisation" evidence="2">
    <location>
        <begin position="212"/>
        <end position="278"/>
    </location>
</feature>
<evidence type="ECO:0000259" key="3">
    <source>
        <dbReference type="Pfam" id="PF26109"/>
    </source>
</evidence>
<dbReference type="PIRSF" id="PIRSF015558">
    <property type="entry name" value="Txn_reg_DeoR_prd"/>
    <property type="match status" value="1"/>
</dbReference>
<evidence type="ECO:0000259" key="1">
    <source>
        <dbReference type="Pfam" id="PF13280"/>
    </source>
</evidence>
<feature type="domain" description="WYL" evidence="1">
    <location>
        <begin position="127"/>
        <end position="192"/>
    </location>
</feature>
<feature type="domain" description="DNA-binding transcriptional repressor CapW winged helix-turn-helix" evidence="3">
    <location>
        <begin position="13"/>
        <end position="93"/>
    </location>
</feature>
<dbReference type="STRING" id="991905.SL003B_0520"/>
<dbReference type="InterPro" id="IPR059020">
    <property type="entry name" value="CapW_CTD"/>
</dbReference>
<dbReference type="RefSeq" id="WP_013651277.1">
    <property type="nucleotide sequence ID" value="NC_015259.1"/>
</dbReference>
<evidence type="ECO:0000259" key="2">
    <source>
        <dbReference type="Pfam" id="PF26107"/>
    </source>
</evidence>
<protein>
    <submittedName>
        <fullName evidence="4">Predicted transcriptional regulator</fullName>
    </submittedName>
</protein>
<dbReference type="PANTHER" id="PTHR34580:SF3">
    <property type="entry name" value="PROTEIN PAFB"/>
    <property type="match status" value="1"/>
</dbReference>